<dbReference type="InterPro" id="IPR004113">
    <property type="entry name" value="FAD-bd_oxidored_4_C"/>
</dbReference>
<organism evidence="4 5">
    <name type="scientific">Lophiostoma macrostomum CBS 122681</name>
    <dbReference type="NCBI Taxonomy" id="1314788"/>
    <lineage>
        <taxon>Eukaryota</taxon>
        <taxon>Fungi</taxon>
        <taxon>Dikarya</taxon>
        <taxon>Ascomycota</taxon>
        <taxon>Pezizomycotina</taxon>
        <taxon>Dothideomycetes</taxon>
        <taxon>Pleosporomycetidae</taxon>
        <taxon>Pleosporales</taxon>
        <taxon>Lophiostomataceae</taxon>
        <taxon>Lophiostoma</taxon>
    </lineage>
</organism>
<gene>
    <name evidence="4" type="ORF">K491DRAFT_579594</name>
</gene>
<sequence>MSKDAAAAGFGEYRTHLLLSDQVASIYSWNNHALLRFQQTLKDSFDPNGIMAPGRNVIAPKKH</sequence>
<name>A0A6A6T838_9PLEO</name>
<dbReference type="InterPro" id="IPR016164">
    <property type="entry name" value="FAD-linked_Oxase-like_C"/>
</dbReference>
<evidence type="ECO:0000259" key="3">
    <source>
        <dbReference type="Pfam" id="PF02913"/>
    </source>
</evidence>
<evidence type="ECO:0000313" key="5">
    <source>
        <dbReference type="Proteomes" id="UP000799324"/>
    </source>
</evidence>
<dbReference type="Pfam" id="PF02913">
    <property type="entry name" value="FAD-oxidase_C"/>
    <property type="match status" value="1"/>
</dbReference>
<keyword evidence="5" id="KW-1185">Reference proteome</keyword>
<dbReference type="AlphaFoldDB" id="A0A6A6T838"/>
<protein>
    <submittedName>
        <fullName evidence="4">FAD-linked oxidase-like protein</fullName>
    </submittedName>
</protein>
<dbReference type="GO" id="GO:0050660">
    <property type="term" value="F:flavin adenine dinucleotide binding"/>
    <property type="evidence" value="ECO:0007669"/>
    <property type="project" value="InterPro"/>
</dbReference>
<accession>A0A6A6T838</accession>
<evidence type="ECO:0000313" key="4">
    <source>
        <dbReference type="EMBL" id="KAF2655996.1"/>
    </source>
</evidence>
<dbReference type="OrthoDB" id="5332616at2759"/>
<keyword evidence="1" id="KW-0285">Flavoprotein</keyword>
<keyword evidence="2" id="KW-0274">FAD</keyword>
<reference evidence="4" key="1">
    <citation type="journal article" date="2020" name="Stud. Mycol.">
        <title>101 Dothideomycetes genomes: a test case for predicting lifestyles and emergence of pathogens.</title>
        <authorList>
            <person name="Haridas S."/>
            <person name="Albert R."/>
            <person name="Binder M."/>
            <person name="Bloem J."/>
            <person name="Labutti K."/>
            <person name="Salamov A."/>
            <person name="Andreopoulos B."/>
            <person name="Baker S."/>
            <person name="Barry K."/>
            <person name="Bills G."/>
            <person name="Bluhm B."/>
            <person name="Cannon C."/>
            <person name="Castanera R."/>
            <person name="Culley D."/>
            <person name="Daum C."/>
            <person name="Ezra D."/>
            <person name="Gonzalez J."/>
            <person name="Henrissat B."/>
            <person name="Kuo A."/>
            <person name="Liang C."/>
            <person name="Lipzen A."/>
            <person name="Lutzoni F."/>
            <person name="Magnuson J."/>
            <person name="Mondo S."/>
            <person name="Nolan M."/>
            <person name="Ohm R."/>
            <person name="Pangilinan J."/>
            <person name="Park H.-J."/>
            <person name="Ramirez L."/>
            <person name="Alfaro M."/>
            <person name="Sun H."/>
            <person name="Tritt A."/>
            <person name="Yoshinaga Y."/>
            <person name="Zwiers L.-H."/>
            <person name="Turgeon B."/>
            <person name="Goodwin S."/>
            <person name="Spatafora J."/>
            <person name="Crous P."/>
            <person name="Grigoriev I."/>
        </authorList>
    </citation>
    <scope>NUCLEOTIDE SEQUENCE</scope>
    <source>
        <strain evidence="4">CBS 122681</strain>
    </source>
</reference>
<dbReference type="EMBL" id="MU004342">
    <property type="protein sequence ID" value="KAF2655996.1"/>
    <property type="molecule type" value="Genomic_DNA"/>
</dbReference>
<proteinExistence type="predicted"/>
<evidence type="ECO:0000256" key="2">
    <source>
        <dbReference type="ARBA" id="ARBA00022827"/>
    </source>
</evidence>
<dbReference type="InterPro" id="IPR016171">
    <property type="entry name" value="Vanillyl_alc_oxidase_C-sub2"/>
</dbReference>
<feature type="domain" description="FAD-binding oxidoreductase/transferase type 4 C-terminal" evidence="3">
    <location>
        <begin position="3"/>
        <end position="54"/>
    </location>
</feature>
<feature type="non-terminal residue" evidence="4">
    <location>
        <position position="63"/>
    </location>
</feature>
<dbReference type="GO" id="GO:0003824">
    <property type="term" value="F:catalytic activity"/>
    <property type="evidence" value="ECO:0007669"/>
    <property type="project" value="InterPro"/>
</dbReference>
<dbReference type="Gene3D" id="1.10.45.10">
    <property type="entry name" value="Vanillyl-alcohol Oxidase, Chain A, domain 4"/>
    <property type="match status" value="1"/>
</dbReference>
<evidence type="ECO:0000256" key="1">
    <source>
        <dbReference type="ARBA" id="ARBA00022630"/>
    </source>
</evidence>
<dbReference type="Proteomes" id="UP000799324">
    <property type="component" value="Unassembled WGS sequence"/>
</dbReference>
<dbReference type="SUPFAM" id="SSF55103">
    <property type="entry name" value="FAD-linked oxidases, C-terminal domain"/>
    <property type="match status" value="1"/>
</dbReference>